<accession>A0AAU9UVR4</accession>
<sequence>MTDTNKKRGSSFRKIFPNLFFSNKSKEKTSIKNSNLKMNSECSTSRSNHYQTPQPVFARYDNRIGGQREYDERIYENLSTTSFVPSVNDSNSIDILSHHSSNSTLVSENVKNLKHQNTAILNNNETNEVKYMARPQVPPKPQNETYASQYEFTYPDVYYHSLEKNSSKISPLDKIEIYKASKNASKTHMQPASVGAEIKKVSTKFLISPKKEADVRIIQPTRARSLSPDKVESNNIEGAKMIKKERIVEKSYNYSAPTSPVAISHKIPNMPSTVSPYEHVRKTMIEAEEKRNSINKYYRNRFTPSPRSSTRISKSPLMSIERGNKEELFKKKTREKVEAFYWQKIKELKQKEDEYLLRQSLNLPVGEPKTYNRTYSNSTCSTPNTFITDSRSYSLSRGADINNDMNQAIYSSPHFIRGALERRTDSYISSRTYRAETDVIYRNPSKLFENAKTYLKLPSVQNMNTVSRYHTDSQESNNTRKSEPFRVKLDFGAQNYKNSSQQLRTASVTSSNSSYMVPMNNINDSKTTIRSMCSESESGSEVGEIQRILESRSQKEKRSTFQGFALPVLNMIFTT</sequence>
<comment type="caution">
    <text evidence="1">The sequence shown here is derived from an EMBL/GenBank/DDBJ whole genome shotgun (WGS) entry which is preliminary data.</text>
</comment>
<reference evidence="1" key="1">
    <citation type="submission" date="2022-03" db="EMBL/GenBank/DDBJ databases">
        <authorList>
            <person name="Tunstrom K."/>
        </authorList>
    </citation>
    <scope>NUCLEOTIDE SEQUENCE</scope>
</reference>
<dbReference type="Proteomes" id="UP001153954">
    <property type="component" value="Unassembled WGS sequence"/>
</dbReference>
<evidence type="ECO:0000313" key="1">
    <source>
        <dbReference type="EMBL" id="CAH2103288.1"/>
    </source>
</evidence>
<keyword evidence="2" id="KW-1185">Reference proteome</keyword>
<protein>
    <submittedName>
        <fullName evidence="1">Uncharacterized protein</fullName>
    </submittedName>
</protein>
<evidence type="ECO:0000313" key="2">
    <source>
        <dbReference type="Proteomes" id="UP001153954"/>
    </source>
</evidence>
<proteinExistence type="predicted"/>
<dbReference type="AlphaFoldDB" id="A0AAU9UVR4"/>
<gene>
    <name evidence="1" type="ORF">EEDITHA_LOCUS17824</name>
</gene>
<organism evidence="1 2">
    <name type="scientific">Euphydryas editha</name>
    <name type="common">Edith's checkerspot</name>
    <dbReference type="NCBI Taxonomy" id="104508"/>
    <lineage>
        <taxon>Eukaryota</taxon>
        <taxon>Metazoa</taxon>
        <taxon>Ecdysozoa</taxon>
        <taxon>Arthropoda</taxon>
        <taxon>Hexapoda</taxon>
        <taxon>Insecta</taxon>
        <taxon>Pterygota</taxon>
        <taxon>Neoptera</taxon>
        <taxon>Endopterygota</taxon>
        <taxon>Lepidoptera</taxon>
        <taxon>Glossata</taxon>
        <taxon>Ditrysia</taxon>
        <taxon>Papilionoidea</taxon>
        <taxon>Nymphalidae</taxon>
        <taxon>Nymphalinae</taxon>
        <taxon>Euphydryas</taxon>
    </lineage>
</organism>
<dbReference type="EMBL" id="CAKOGL010000026">
    <property type="protein sequence ID" value="CAH2103288.1"/>
    <property type="molecule type" value="Genomic_DNA"/>
</dbReference>
<name>A0AAU9UVR4_EUPED</name>